<dbReference type="AlphaFoldDB" id="A0A218ZDF0"/>
<evidence type="ECO:0000313" key="1">
    <source>
        <dbReference type="EMBL" id="OWP06101.1"/>
    </source>
</evidence>
<dbReference type="InParanoid" id="A0A218ZDF0"/>
<keyword evidence="2" id="KW-1185">Reference proteome</keyword>
<dbReference type="OrthoDB" id="3546164at2759"/>
<accession>A0A218ZDF0</accession>
<organism evidence="1 2">
    <name type="scientific">Diplocarpon coronariae</name>
    <dbReference type="NCBI Taxonomy" id="2795749"/>
    <lineage>
        <taxon>Eukaryota</taxon>
        <taxon>Fungi</taxon>
        <taxon>Dikarya</taxon>
        <taxon>Ascomycota</taxon>
        <taxon>Pezizomycotina</taxon>
        <taxon>Leotiomycetes</taxon>
        <taxon>Helotiales</taxon>
        <taxon>Drepanopezizaceae</taxon>
        <taxon>Diplocarpon</taxon>
    </lineage>
</organism>
<proteinExistence type="predicted"/>
<comment type="caution">
    <text evidence="1">The sequence shown here is derived from an EMBL/GenBank/DDBJ whole genome shotgun (WGS) entry which is preliminary data.</text>
</comment>
<dbReference type="EMBL" id="MZNU01000058">
    <property type="protein sequence ID" value="OWP06101.1"/>
    <property type="molecule type" value="Genomic_DNA"/>
</dbReference>
<dbReference type="Proteomes" id="UP000242519">
    <property type="component" value="Unassembled WGS sequence"/>
</dbReference>
<name>A0A218ZDF0_9HELO</name>
<gene>
    <name evidence="1" type="ORF">B2J93_1858</name>
</gene>
<protein>
    <recommendedName>
        <fullName evidence="3">ABM domain-containing protein</fullName>
    </recommendedName>
</protein>
<evidence type="ECO:0000313" key="2">
    <source>
        <dbReference type="Proteomes" id="UP000242519"/>
    </source>
</evidence>
<evidence type="ECO:0008006" key="3">
    <source>
        <dbReference type="Google" id="ProtNLM"/>
    </source>
</evidence>
<sequence length="233" mass="24544">MSSLSLAAPSTPSPPSLLFPTCAPATMPYLAVSIPAVAEADKYDFLAAFPSIARSIRELPGVLSVAGGPILAERRRALTEFKFLRIIAFASLEDQKAYEASDVARASRDRHERRAGGPLYDATFAVPAYPYAGQASHGVTAFSRMTLVDAGAEADVEAARRALVARCGKGSESTGGLSVDAPATALSLIGFAGMEEAFTALRGPAWDAWGHYHTFGKEAKDSGADAMVKLEVY</sequence>
<reference evidence="1 2" key="1">
    <citation type="submission" date="2017-04" db="EMBL/GenBank/DDBJ databases">
        <title>Draft genome sequence of Marssonina coronaria NL1: causal agent of apple blotch.</title>
        <authorList>
            <person name="Cheng Q."/>
        </authorList>
    </citation>
    <scope>NUCLEOTIDE SEQUENCE [LARGE SCALE GENOMIC DNA]</scope>
    <source>
        <strain evidence="1 2">NL1</strain>
    </source>
</reference>